<dbReference type="Proteomes" id="UP000679691">
    <property type="component" value="Unassembled WGS sequence"/>
</dbReference>
<organism evidence="3 4">
    <name type="scientific">Rhinopithecimicrobium faecis</name>
    <dbReference type="NCBI Taxonomy" id="2820698"/>
    <lineage>
        <taxon>Bacteria</taxon>
        <taxon>Pseudomonadati</taxon>
        <taxon>Bacteroidota</taxon>
        <taxon>Sphingobacteriia</taxon>
        <taxon>Sphingobacteriales</taxon>
        <taxon>Sphingobacteriaceae</taxon>
        <taxon>Rhinopithecimicrobium</taxon>
    </lineage>
</organism>
<evidence type="ECO:0000313" key="4">
    <source>
        <dbReference type="Proteomes" id="UP000679691"/>
    </source>
</evidence>
<dbReference type="InterPro" id="IPR050194">
    <property type="entry name" value="Glycosyltransferase_grp1"/>
</dbReference>
<sequence>MRILIIHNFYQDPGGEDVVFQQEVAALKEIYEVETLTFKNEKGLKGLLQFFLSPFNLPAASLVDAKIASFKPSIIHLHNTQYACGPAIIRKISQRGVPLVMTVHNFRLLCPSASLFFNDHLFLDSIKATFPWKAIRLGVLDHSRLKTAWLAFSYGLHRKIGTWNKVDRYVVLSEFAKNLFAQASFPVSTDKFSIKPNFVEAIPKAENTFVTPKKRFLYLGRIAAEKGVMPLVKALKNSAFELAIAGNGPQLEALKEAIQGHDNISYLGSLTKEQIAQQLQVSTALIVPSICLEGMPLTVLEAFSAGTPVLASNLGVLKEMITPGYTGDLFDPNDPASILQCMERWQQISTEKWLEIAAHCQATYQEKYSKKSAIDTLIQLYKSTILSKKEFVSLHK</sequence>
<dbReference type="SUPFAM" id="SSF53756">
    <property type="entry name" value="UDP-Glycosyltransferase/glycogen phosphorylase"/>
    <property type="match status" value="1"/>
</dbReference>
<dbReference type="Pfam" id="PF13439">
    <property type="entry name" value="Glyco_transf_4"/>
    <property type="match status" value="1"/>
</dbReference>
<keyword evidence="3" id="KW-0808">Transferase</keyword>
<dbReference type="GO" id="GO:0016757">
    <property type="term" value="F:glycosyltransferase activity"/>
    <property type="evidence" value="ECO:0007669"/>
    <property type="project" value="UniProtKB-KW"/>
</dbReference>
<evidence type="ECO:0000313" key="3">
    <source>
        <dbReference type="EMBL" id="MBP3942321.1"/>
    </source>
</evidence>
<evidence type="ECO:0000259" key="2">
    <source>
        <dbReference type="Pfam" id="PF13439"/>
    </source>
</evidence>
<dbReference type="AlphaFoldDB" id="A0A8T4HC12"/>
<feature type="domain" description="Glycosyltransferase subfamily 4-like N-terminal" evidence="2">
    <location>
        <begin position="52"/>
        <end position="199"/>
    </location>
</feature>
<dbReference type="Gene3D" id="3.40.50.2000">
    <property type="entry name" value="Glycogen Phosphorylase B"/>
    <property type="match status" value="2"/>
</dbReference>
<keyword evidence="3" id="KW-0328">Glycosyltransferase</keyword>
<dbReference type="PANTHER" id="PTHR45947:SF13">
    <property type="entry name" value="TRANSFERASE"/>
    <property type="match status" value="1"/>
</dbReference>
<proteinExistence type="predicted"/>
<dbReference type="EC" id="2.4.-.-" evidence="3"/>
<dbReference type="RefSeq" id="WP_353545804.1">
    <property type="nucleotide sequence ID" value="NZ_JAGKSB010000002.1"/>
</dbReference>
<keyword evidence="4" id="KW-1185">Reference proteome</keyword>
<name>A0A8T4HC12_9SPHI</name>
<gene>
    <name evidence="3" type="ORF">J5U18_01865</name>
</gene>
<dbReference type="InterPro" id="IPR001296">
    <property type="entry name" value="Glyco_trans_1"/>
</dbReference>
<dbReference type="EMBL" id="JAGKSB010000002">
    <property type="protein sequence ID" value="MBP3942321.1"/>
    <property type="molecule type" value="Genomic_DNA"/>
</dbReference>
<dbReference type="PANTHER" id="PTHR45947">
    <property type="entry name" value="SULFOQUINOVOSYL TRANSFERASE SQD2"/>
    <property type="match status" value="1"/>
</dbReference>
<accession>A0A8T4HC12</accession>
<protein>
    <submittedName>
        <fullName evidence="3">Glycosyltransferase</fullName>
        <ecNumber evidence="3">2.4.-.-</ecNumber>
    </submittedName>
</protein>
<feature type="domain" description="Glycosyl transferase family 1" evidence="1">
    <location>
        <begin position="205"/>
        <end position="345"/>
    </location>
</feature>
<comment type="caution">
    <text evidence="3">The sequence shown here is derived from an EMBL/GenBank/DDBJ whole genome shotgun (WGS) entry which is preliminary data.</text>
</comment>
<reference evidence="3" key="1">
    <citation type="submission" date="2021-03" db="EMBL/GenBank/DDBJ databases">
        <authorList>
            <person name="Lu T."/>
            <person name="Wang Q."/>
            <person name="Han X."/>
        </authorList>
    </citation>
    <scope>NUCLEOTIDE SEQUENCE</scope>
    <source>
        <strain evidence="3">WQ 2009</strain>
    </source>
</reference>
<dbReference type="InterPro" id="IPR028098">
    <property type="entry name" value="Glyco_trans_4-like_N"/>
</dbReference>
<dbReference type="Pfam" id="PF00534">
    <property type="entry name" value="Glycos_transf_1"/>
    <property type="match status" value="1"/>
</dbReference>
<evidence type="ECO:0000259" key="1">
    <source>
        <dbReference type="Pfam" id="PF00534"/>
    </source>
</evidence>